<organism evidence="8">
    <name type="scientific">Naegleria gruberi</name>
    <name type="common">Amoeba</name>
    <dbReference type="NCBI Taxonomy" id="5762"/>
    <lineage>
        <taxon>Eukaryota</taxon>
        <taxon>Discoba</taxon>
        <taxon>Heterolobosea</taxon>
        <taxon>Tetramitia</taxon>
        <taxon>Eutetramitia</taxon>
        <taxon>Vahlkampfiidae</taxon>
        <taxon>Naegleria</taxon>
    </lineage>
</organism>
<dbReference type="GO" id="GO:0006355">
    <property type="term" value="P:regulation of DNA-templated transcription"/>
    <property type="evidence" value="ECO:0007669"/>
    <property type="project" value="InterPro"/>
</dbReference>
<feature type="region of interest" description="Disordered" evidence="4">
    <location>
        <begin position="254"/>
        <end position="289"/>
    </location>
</feature>
<evidence type="ECO:0000256" key="3">
    <source>
        <dbReference type="ARBA" id="ARBA00023163"/>
    </source>
</evidence>
<dbReference type="InParanoid" id="D2VKU9"/>
<feature type="domain" description="NOT2/NOT3/NOT5 C-terminal" evidence="6">
    <location>
        <begin position="436"/>
        <end position="557"/>
    </location>
</feature>
<keyword evidence="2" id="KW-0805">Transcription regulation</keyword>
<feature type="chain" id="PRO_5003038249" evidence="5">
    <location>
        <begin position="27"/>
        <end position="565"/>
    </location>
</feature>
<dbReference type="GeneID" id="8863069"/>
<name>D2VKU9_NAEGR</name>
<dbReference type="PANTHER" id="PTHR23326">
    <property type="entry name" value="CCR4 NOT-RELATED"/>
    <property type="match status" value="1"/>
</dbReference>
<accession>D2VKU9</accession>
<dbReference type="KEGG" id="ngr:NAEGRDRAFT_50395"/>
<dbReference type="Pfam" id="PF04153">
    <property type="entry name" value="NOT2_3_5_C"/>
    <property type="match status" value="1"/>
</dbReference>
<dbReference type="Proteomes" id="UP000006671">
    <property type="component" value="Unassembled WGS sequence"/>
</dbReference>
<evidence type="ECO:0000313" key="7">
    <source>
        <dbReference type="EMBL" id="EFC42503.1"/>
    </source>
</evidence>
<feature type="compositionally biased region" description="Polar residues" evidence="4">
    <location>
        <begin position="254"/>
        <end position="287"/>
    </location>
</feature>
<evidence type="ECO:0000313" key="8">
    <source>
        <dbReference type="Proteomes" id="UP000006671"/>
    </source>
</evidence>
<dbReference type="OrthoDB" id="25391at2759"/>
<comment type="similarity">
    <text evidence="1">Belongs to the CNOT2/3/5 family.</text>
</comment>
<dbReference type="eggNOG" id="KOG2151">
    <property type="taxonomic scope" value="Eukaryota"/>
</dbReference>
<evidence type="ECO:0000259" key="6">
    <source>
        <dbReference type="Pfam" id="PF04153"/>
    </source>
</evidence>
<dbReference type="GO" id="GO:0030015">
    <property type="term" value="C:CCR4-NOT core complex"/>
    <property type="evidence" value="ECO:0007669"/>
    <property type="project" value="InterPro"/>
</dbReference>
<dbReference type="VEuPathDB" id="AmoebaDB:NAEGRDRAFT_50395"/>
<dbReference type="InterPro" id="IPR038635">
    <property type="entry name" value="CCR4-NOT_su2/3/5_C_sf"/>
</dbReference>
<dbReference type="Gene3D" id="2.30.30.1020">
    <property type="entry name" value="CCR4-NOT complex subunit 2/3/5, C-terminal domain"/>
    <property type="match status" value="1"/>
</dbReference>
<reference evidence="7 8" key="1">
    <citation type="journal article" date="2010" name="Cell">
        <title>The genome of Naegleria gruberi illuminates early eukaryotic versatility.</title>
        <authorList>
            <person name="Fritz-Laylin L.K."/>
            <person name="Prochnik S.E."/>
            <person name="Ginger M.L."/>
            <person name="Dacks J.B."/>
            <person name="Carpenter M.L."/>
            <person name="Field M.C."/>
            <person name="Kuo A."/>
            <person name="Paredez A."/>
            <person name="Chapman J."/>
            <person name="Pham J."/>
            <person name="Shu S."/>
            <person name="Neupane R."/>
            <person name="Cipriano M."/>
            <person name="Mancuso J."/>
            <person name="Tu H."/>
            <person name="Salamov A."/>
            <person name="Lindquist E."/>
            <person name="Shapiro H."/>
            <person name="Lucas S."/>
            <person name="Grigoriev I.V."/>
            <person name="Cande W.Z."/>
            <person name="Fulton C."/>
            <person name="Rokhsar D.S."/>
            <person name="Dawson S.C."/>
        </authorList>
    </citation>
    <scope>NUCLEOTIDE SEQUENCE [LARGE SCALE GENOMIC DNA]</scope>
    <source>
        <strain evidence="7 8">NEG-M</strain>
    </source>
</reference>
<evidence type="ECO:0000256" key="4">
    <source>
        <dbReference type="SAM" id="MobiDB-lite"/>
    </source>
</evidence>
<evidence type="ECO:0000256" key="1">
    <source>
        <dbReference type="ARBA" id="ARBA00007682"/>
    </source>
</evidence>
<dbReference type="STRING" id="5762.D2VKU9"/>
<evidence type="ECO:0000256" key="2">
    <source>
        <dbReference type="ARBA" id="ARBA00023015"/>
    </source>
</evidence>
<dbReference type="InterPro" id="IPR007282">
    <property type="entry name" value="NOT2/3/5_C"/>
</dbReference>
<sequence>MKRIVSILLIALTLTILALTIRNVRGEEETQSVSTLSTYIPRVRKHKKRHLHKRRPHKYIDSYGKKRRRNHKKRRVDIYKKKFDTYGKRVNKRRHGKRYGKRRHNKKRIDIYKRKRIDTYGKKFRKNKRHGGSSMQVNGYLNALTQNGLGQQQQFGSSLNNNGVGMNSIGANNMMGRNLNQQAPMGFMASSGLGQNGNAFRGMNMNTMTGTQQGVNNNIIRGSTGMNNQMNNQGIFQNQGNQNNVSSNVGNTNKYPPTSVSPTQQLIHRSTTPNANGSNLLSSSTGDSYRPSESILSMINGQQQFGQYPSMNQKLPPLPQHNIFRNVLNANPQQRQAALIQVRNIAQQNGYDNSAIEQHLQEFLLYEQRYYQIQQQQALQQQQPIQQRTATADDKFGLLGLSNTFASKDSDLTALALGLDLTSLGLNLNASEFLYQNFASPFAEVPPSNVIPDYKLPECYKVTVQLQDFHVDKFTEETLLYIFYTMPRDVLQIVAARELSKRGWKYHKPTQLWLIRDQSVNDFQQNAKAEKGTYFFFDTATWTKKRKSGCVLEYDQLYNAAYFSK</sequence>
<keyword evidence="3" id="KW-0804">Transcription</keyword>
<proteinExistence type="inferred from homology"/>
<dbReference type="EMBL" id="GG738879">
    <property type="protein sequence ID" value="EFC42503.1"/>
    <property type="molecule type" value="Genomic_DNA"/>
</dbReference>
<protein>
    <submittedName>
        <fullName evidence="7">Predicted protein</fullName>
    </submittedName>
</protein>
<dbReference type="RefSeq" id="XP_002675247.1">
    <property type="nucleotide sequence ID" value="XM_002675201.1"/>
</dbReference>
<evidence type="ECO:0000256" key="5">
    <source>
        <dbReference type="SAM" id="SignalP"/>
    </source>
</evidence>
<gene>
    <name evidence="7" type="ORF">NAEGRDRAFT_50395</name>
</gene>
<dbReference type="InterPro" id="IPR040168">
    <property type="entry name" value="Not2/3/5"/>
</dbReference>
<dbReference type="OMA" id="IRQPYFP"/>
<dbReference type="AlphaFoldDB" id="D2VKU9"/>
<keyword evidence="8" id="KW-1185">Reference proteome</keyword>
<keyword evidence="5" id="KW-0732">Signal</keyword>
<feature type="signal peptide" evidence="5">
    <location>
        <begin position="1"/>
        <end position="26"/>
    </location>
</feature>